<proteinExistence type="predicted"/>
<evidence type="ECO:0000313" key="2">
    <source>
        <dbReference type="EMBL" id="PYZ95362.1"/>
    </source>
</evidence>
<dbReference type="Pfam" id="PF00535">
    <property type="entry name" value="Glycos_transf_2"/>
    <property type="match status" value="1"/>
</dbReference>
<dbReference type="AlphaFoldDB" id="A0A323TJQ8"/>
<dbReference type="RefSeq" id="WP_199228141.1">
    <property type="nucleotide sequence ID" value="NZ_PDOD01000001.1"/>
</dbReference>
<reference evidence="2 3" key="1">
    <citation type="submission" date="2017-10" db="EMBL/GenBank/DDBJ databases">
        <title>Bacillus sp. nov., a halophilic bacterium isolated from a Keqin Lake.</title>
        <authorList>
            <person name="Wang H."/>
        </authorList>
    </citation>
    <scope>NUCLEOTIDE SEQUENCE [LARGE SCALE GENOMIC DNA]</scope>
    <source>
        <strain evidence="2 3">KQ-12</strain>
    </source>
</reference>
<feature type="domain" description="Glycosyltransferase 2-like" evidence="1">
    <location>
        <begin position="2"/>
        <end position="36"/>
    </location>
</feature>
<dbReference type="Gene3D" id="3.90.550.10">
    <property type="entry name" value="Spore Coat Polysaccharide Biosynthesis Protein SpsA, Chain A"/>
    <property type="match status" value="1"/>
</dbReference>
<evidence type="ECO:0000313" key="3">
    <source>
        <dbReference type="Proteomes" id="UP000248214"/>
    </source>
</evidence>
<dbReference type="EMBL" id="PDOD01000001">
    <property type="protein sequence ID" value="PYZ95362.1"/>
    <property type="molecule type" value="Genomic_DNA"/>
</dbReference>
<accession>A0A323TJQ8</accession>
<gene>
    <name evidence="2" type="ORF">CR194_06095</name>
</gene>
<evidence type="ECO:0000259" key="1">
    <source>
        <dbReference type="Pfam" id="PF00535"/>
    </source>
</evidence>
<dbReference type="InterPro" id="IPR029044">
    <property type="entry name" value="Nucleotide-diphossugar_trans"/>
</dbReference>
<sequence>MQKCFNSIINQWFKGIEIIVVDNGSRDHTLKEIKKID</sequence>
<keyword evidence="3" id="KW-1185">Reference proteome</keyword>
<name>A0A323TJQ8_9BACI</name>
<organism evidence="2 3">
    <name type="scientific">Salipaludibacillus keqinensis</name>
    <dbReference type="NCBI Taxonomy" id="2045207"/>
    <lineage>
        <taxon>Bacteria</taxon>
        <taxon>Bacillati</taxon>
        <taxon>Bacillota</taxon>
        <taxon>Bacilli</taxon>
        <taxon>Bacillales</taxon>
        <taxon>Bacillaceae</taxon>
    </lineage>
</organism>
<dbReference type="InterPro" id="IPR001173">
    <property type="entry name" value="Glyco_trans_2-like"/>
</dbReference>
<protein>
    <recommendedName>
        <fullName evidence="1">Glycosyltransferase 2-like domain-containing protein</fullName>
    </recommendedName>
</protein>
<comment type="caution">
    <text evidence="2">The sequence shown here is derived from an EMBL/GenBank/DDBJ whole genome shotgun (WGS) entry which is preliminary data.</text>
</comment>
<dbReference type="Proteomes" id="UP000248214">
    <property type="component" value="Unassembled WGS sequence"/>
</dbReference>
<dbReference type="SUPFAM" id="SSF53448">
    <property type="entry name" value="Nucleotide-diphospho-sugar transferases"/>
    <property type="match status" value="1"/>
</dbReference>